<dbReference type="AlphaFoldDB" id="A0A370KI09"/>
<dbReference type="OrthoDB" id="9811262at2"/>
<evidence type="ECO:0000313" key="1">
    <source>
        <dbReference type="EMBL" id="RDJ05059.1"/>
    </source>
</evidence>
<sequence length="467" mass="51014">MTSKLTLILPDLPGGSLVGTTVRNRKLIVVFRSPIGPLPTGLELEVGIYVVQVEAPDGRYFEAAFEVEEGAPSTEVVLEEVLSQTKFSHSPAPSRQSVGEAAPQVEAHHPVIVLADPAPPAYSLSLVTIDSDGTVKDSQTLSDRLPGVVEIERGAASRFVRISRFGQPDLFIAAPTSEEEGVKVKVKSIAPLALDLKLEGDRANLLFHYIANGRVDQLSDLVAEVWPRLETIADLGAERLKEFSELVSKNWSAAQDLFDGARSNPLTQAIFDRLPKLATLFGFERQAVGVRKLAREFGPQIQAVVKARHIKPVTATIAGYVFLLVGPPPGNESKRSSYGDTIDLLAELAFGQSPWLVDQLCIRAEALARRGQHEKALSLFLKVPDRGVPMFSMGLRFTLDRLKGYRTSARTGKLDPSFVARIEPALERLERLALGADFDQPLLTFLSIVPQDSPIPPAERESPMETY</sequence>
<accession>A0A370KI09</accession>
<dbReference type="EMBL" id="NAAC01000033">
    <property type="protein sequence ID" value="RDJ05059.1"/>
    <property type="molecule type" value="Genomic_DNA"/>
</dbReference>
<evidence type="ECO:0000313" key="2">
    <source>
        <dbReference type="Proteomes" id="UP000254939"/>
    </source>
</evidence>
<name>A0A370KI09_9HYPH</name>
<organism evidence="1 2">
    <name type="scientific">Rhizobium grahamii</name>
    <dbReference type="NCBI Taxonomy" id="1120045"/>
    <lineage>
        <taxon>Bacteria</taxon>
        <taxon>Pseudomonadati</taxon>
        <taxon>Pseudomonadota</taxon>
        <taxon>Alphaproteobacteria</taxon>
        <taxon>Hyphomicrobiales</taxon>
        <taxon>Rhizobiaceae</taxon>
        <taxon>Rhizobium/Agrobacterium group</taxon>
        <taxon>Rhizobium</taxon>
    </lineage>
</organism>
<proteinExistence type="predicted"/>
<protein>
    <submittedName>
        <fullName evidence="1">Uncharacterized protein</fullName>
    </submittedName>
</protein>
<dbReference type="RefSeq" id="WP_114715055.1">
    <property type="nucleotide sequence ID" value="NZ_KZ857266.1"/>
</dbReference>
<comment type="caution">
    <text evidence="1">The sequence shown here is derived from an EMBL/GenBank/DDBJ whole genome shotgun (WGS) entry which is preliminary data.</text>
</comment>
<dbReference type="Proteomes" id="UP000254939">
    <property type="component" value="Unassembled WGS sequence"/>
</dbReference>
<reference evidence="1 2" key="1">
    <citation type="submission" date="2017-03" db="EMBL/GenBank/DDBJ databases">
        <title>Genome analysis of Rhizobial strains effectives or ineffectives for nitrogen fixation isolated from bean seeds.</title>
        <authorList>
            <person name="Peralta H."/>
            <person name="Aguilar-Vera A."/>
            <person name="Mora Y."/>
            <person name="Vargas-Lagunas C."/>
            <person name="Girard L."/>
            <person name="Mora J."/>
        </authorList>
    </citation>
    <scope>NUCLEOTIDE SEQUENCE [LARGE SCALE GENOMIC DNA]</scope>
    <source>
        <strain evidence="1 2">CCGM3</strain>
    </source>
</reference>
<gene>
    <name evidence="1" type="ORF">B5K06_26165</name>
</gene>